<comment type="caution">
    <text evidence="1">The sequence shown here is derived from an EMBL/GenBank/DDBJ whole genome shotgun (WGS) entry which is preliminary data.</text>
</comment>
<dbReference type="EMBL" id="PFAE01000059">
    <property type="protein sequence ID" value="PIR99523.1"/>
    <property type="molecule type" value="Genomic_DNA"/>
</dbReference>
<dbReference type="Proteomes" id="UP000230730">
    <property type="component" value="Unassembled WGS sequence"/>
</dbReference>
<protein>
    <recommendedName>
        <fullName evidence="3">Peptidase MA-like domain-containing protein</fullName>
    </recommendedName>
</protein>
<name>A0A2H0VKA7_9BACT</name>
<accession>A0A2H0VKA7</accession>
<evidence type="ECO:0008006" key="3">
    <source>
        <dbReference type="Google" id="ProtNLM"/>
    </source>
</evidence>
<dbReference type="AlphaFoldDB" id="A0A2H0VKA7"/>
<organism evidence="1 2">
    <name type="scientific">Candidatus Collierbacteria bacterium CG10_big_fil_rev_8_21_14_0_10_43_36</name>
    <dbReference type="NCBI Taxonomy" id="1974534"/>
    <lineage>
        <taxon>Bacteria</taxon>
        <taxon>Candidatus Collieribacteriota</taxon>
    </lineage>
</organism>
<evidence type="ECO:0000313" key="2">
    <source>
        <dbReference type="Proteomes" id="UP000230730"/>
    </source>
</evidence>
<gene>
    <name evidence="1" type="ORF">COT86_03640</name>
</gene>
<proteinExistence type="predicted"/>
<sequence length="219" mass="25062">MIFKVSSVNNDLIQSAYDEGMQKLNDFWGINWVKNTPDLYIIENRADINKIKGRETESWVVGWAASTDSGKNIIYLLDFDKLDTESNHKKDEASYGALITHELCHLFVSAIEKKSPPMGPMWWNEGISTYLSGQLLFKKKPEKLVGFLDSNRENPRPAYNEGGFVIEVLVEKFGKGKLIEMLGYLRDSSPTNTFKEDFKAVYGFEFSYETVNELYLGNK</sequence>
<reference evidence="2" key="1">
    <citation type="submission" date="2017-09" db="EMBL/GenBank/DDBJ databases">
        <title>Depth-based differentiation of microbial function through sediment-hosted aquifers and enrichment of novel symbionts in the deep terrestrial subsurface.</title>
        <authorList>
            <person name="Probst A.J."/>
            <person name="Ladd B."/>
            <person name="Jarett J.K."/>
            <person name="Geller-Mcgrath D.E."/>
            <person name="Sieber C.M.K."/>
            <person name="Emerson J.B."/>
            <person name="Anantharaman K."/>
            <person name="Thomas B.C."/>
            <person name="Malmstrom R."/>
            <person name="Stieglmeier M."/>
            <person name="Klingl A."/>
            <person name="Woyke T."/>
            <person name="Ryan C.M."/>
            <person name="Banfield J.F."/>
        </authorList>
    </citation>
    <scope>NUCLEOTIDE SEQUENCE [LARGE SCALE GENOMIC DNA]</scope>
</reference>
<evidence type="ECO:0000313" key="1">
    <source>
        <dbReference type="EMBL" id="PIR99523.1"/>
    </source>
</evidence>